<dbReference type="GO" id="GO:0048666">
    <property type="term" value="P:neuron development"/>
    <property type="evidence" value="ECO:0007669"/>
    <property type="project" value="UniProtKB-ARBA"/>
</dbReference>
<dbReference type="CDD" id="cd00047">
    <property type="entry name" value="PTPc"/>
    <property type="match status" value="1"/>
</dbReference>
<dbReference type="InterPro" id="IPR000242">
    <property type="entry name" value="PTP_cat"/>
</dbReference>
<dbReference type="AlphaFoldDB" id="A0A7R9FGP7"/>
<proteinExistence type="predicted"/>
<evidence type="ECO:0000259" key="12">
    <source>
        <dbReference type="PROSITE" id="PS50056"/>
    </source>
</evidence>
<feature type="domain" description="Tyrosine specific protein phosphatases" evidence="12">
    <location>
        <begin position="955"/>
        <end position="996"/>
    </location>
</feature>
<evidence type="ECO:0000256" key="1">
    <source>
        <dbReference type="ARBA" id="ARBA00004167"/>
    </source>
</evidence>
<dbReference type="GO" id="GO:0004725">
    <property type="term" value="F:protein tyrosine phosphatase activity"/>
    <property type="evidence" value="ECO:0007669"/>
    <property type="project" value="InterPro"/>
</dbReference>
<dbReference type="PROSITE" id="PS50853">
    <property type="entry name" value="FN3"/>
    <property type="match status" value="3"/>
</dbReference>
<feature type="compositionally biased region" description="Low complexity" evidence="9">
    <location>
        <begin position="754"/>
        <end position="764"/>
    </location>
</feature>
<keyword evidence="4" id="KW-0378">Hydrolase</keyword>
<evidence type="ECO:0000259" key="13">
    <source>
        <dbReference type="PROSITE" id="PS50853"/>
    </source>
</evidence>
<dbReference type="Gene3D" id="3.90.190.10">
    <property type="entry name" value="Protein tyrosine phosphatase superfamily"/>
    <property type="match status" value="1"/>
</dbReference>
<dbReference type="EMBL" id="OE000028">
    <property type="protein sequence ID" value="CAD7452054.1"/>
    <property type="molecule type" value="Genomic_DNA"/>
</dbReference>
<dbReference type="InterPro" id="IPR036116">
    <property type="entry name" value="FN3_sf"/>
</dbReference>
<comment type="subcellular location">
    <subcellularLocation>
        <location evidence="1">Membrane</location>
        <topology evidence="1">Single-pass membrane protein</topology>
    </subcellularLocation>
</comment>
<evidence type="ECO:0000259" key="11">
    <source>
        <dbReference type="PROSITE" id="PS50055"/>
    </source>
</evidence>
<evidence type="ECO:0000256" key="4">
    <source>
        <dbReference type="ARBA" id="ARBA00022801"/>
    </source>
</evidence>
<evidence type="ECO:0000256" key="7">
    <source>
        <dbReference type="ARBA" id="ARBA00023136"/>
    </source>
</evidence>
<evidence type="ECO:0000256" key="8">
    <source>
        <dbReference type="ARBA" id="ARBA00023180"/>
    </source>
</evidence>
<dbReference type="SMART" id="SM00060">
    <property type="entry name" value="FN3"/>
    <property type="match status" value="5"/>
</dbReference>
<dbReference type="PANTHER" id="PTHR46957">
    <property type="entry name" value="CYTOKINE RECEPTOR"/>
    <property type="match status" value="1"/>
</dbReference>
<feature type="domain" description="Fibronectin type-III" evidence="13">
    <location>
        <begin position="94"/>
        <end position="197"/>
    </location>
</feature>
<dbReference type="PROSITE" id="PS50055">
    <property type="entry name" value="TYR_PHOSPHATASE_PTP"/>
    <property type="match status" value="1"/>
</dbReference>
<dbReference type="InterPro" id="IPR050713">
    <property type="entry name" value="RTP_Phos/Ushers"/>
</dbReference>
<keyword evidence="8" id="KW-0325">Glycoprotein</keyword>
<dbReference type="PRINTS" id="PR00700">
    <property type="entry name" value="PRTYPHPHTASE"/>
</dbReference>
<evidence type="ECO:0000256" key="5">
    <source>
        <dbReference type="ARBA" id="ARBA00022912"/>
    </source>
</evidence>
<feature type="compositionally biased region" description="Acidic residues" evidence="9">
    <location>
        <begin position="743"/>
        <end position="753"/>
    </location>
</feature>
<dbReference type="PROSITE" id="PS50056">
    <property type="entry name" value="TYR_PHOSPHATASE_2"/>
    <property type="match status" value="1"/>
</dbReference>
<dbReference type="InterPro" id="IPR003595">
    <property type="entry name" value="Tyr_Pase_cat"/>
</dbReference>
<protein>
    <recommendedName>
        <fullName evidence="15">Protein-tyrosine-phosphatase</fullName>
    </recommendedName>
</protein>
<dbReference type="Gene3D" id="2.60.40.10">
    <property type="entry name" value="Immunoglobulins"/>
    <property type="match status" value="4"/>
</dbReference>
<dbReference type="SUPFAM" id="SSF52799">
    <property type="entry name" value="(Phosphotyrosine protein) phosphatases II"/>
    <property type="match status" value="1"/>
</dbReference>
<dbReference type="InterPro" id="IPR003961">
    <property type="entry name" value="FN3_dom"/>
</dbReference>
<dbReference type="SMART" id="SM00404">
    <property type="entry name" value="PTPc_motif"/>
    <property type="match status" value="1"/>
</dbReference>
<feature type="domain" description="Tyrosine-protein phosphatase" evidence="11">
    <location>
        <begin position="767"/>
        <end position="1014"/>
    </location>
</feature>
<keyword evidence="3" id="KW-0732">Signal</keyword>
<name>A0A7R9FGP7_9NEOP</name>
<evidence type="ECO:0000256" key="2">
    <source>
        <dbReference type="ARBA" id="ARBA00022692"/>
    </source>
</evidence>
<evidence type="ECO:0000256" key="10">
    <source>
        <dbReference type="SAM" id="Phobius"/>
    </source>
</evidence>
<dbReference type="CDD" id="cd00063">
    <property type="entry name" value="FN3"/>
    <property type="match status" value="3"/>
</dbReference>
<dbReference type="GO" id="GO:0016020">
    <property type="term" value="C:membrane"/>
    <property type="evidence" value="ECO:0007669"/>
    <property type="project" value="UniProtKB-SubCell"/>
</dbReference>
<dbReference type="InterPro" id="IPR013783">
    <property type="entry name" value="Ig-like_fold"/>
</dbReference>
<feature type="transmembrane region" description="Helical" evidence="10">
    <location>
        <begin position="688"/>
        <end position="707"/>
    </location>
</feature>
<dbReference type="SUPFAM" id="SSF49265">
    <property type="entry name" value="Fibronectin type III"/>
    <property type="match status" value="3"/>
</dbReference>
<reference evidence="14" key="1">
    <citation type="submission" date="2020-11" db="EMBL/GenBank/DDBJ databases">
        <authorList>
            <person name="Tran Van P."/>
        </authorList>
    </citation>
    <scope>NUCLEOTIDE SEQUENCE</scope>
</reference>
<feature type="domain" description="Fibronectin type-III" evidence="13">
    <location>
        <begin position="427"/>
        <end position="540"/>
    </location>
</feature>
<feature type="region of interest" description="Disordered" evidence="9">
    <location>
        <begin position="727"/>
        <end position="764"/>
    </location>
</feature>
<gene>
    <name evidence="14" type="ORF">TTEB3V08_LOCUS244</name>
</gene>
<dbReference type="InterPro" id="IPR029021">
    <property type="entry name" value="Prot-tyrosine_phosphatase-like"/>
</dbReference>
<evidence type="ECO:0000256" key="9">
    <source>
        <dbReference type="SAM" id="MobiDB-lite"/>
    </source>
</evidence>
<dbReference type="InterPro" id="IPR000387">
    <property type="entry name" value="Tyr_Pase_dom"/>
</dbReference>
<dbReference type="PANTHER" id="PTHR46957:SF3">
    <property type="entry name" value="CYTOKINE RECEPTOR"/>
    <property type="match status" value="1"/>
</dbReference>
<organism evidence="14">
    <name type="scientific">Timema tahoe</name>
    <dbReference type="NCBI Taxonomy" id="61484"/>
    <lineage>
        <taxon>Eukaryota</taxon>
        <taxon>Metazoa</taxon>
        <taxon>Ecdysozoa</taxon>
        <taxon>Arthropoda</taxon>
        <taxon>Hexapoda</taxon>
        <taxon>Insecta</taxon>
        <taxon>Pterygota</taxon>
        <taxon>Neoptera</taxon>
        <taxon>Polyneoptera</taxon>
        <taxon>Phasmatodea</taxon>
        <taxon>Timematodea</taxon>
        <taxon>Timematoidea</taxon>
        <taxon>Timematidae</taxon>
        <taxon>Timema</taxon>
    </lineage>
</organism>
<sequence>MYPHIELKPPVAGSYNITLSWNVKEEGSNCPVDQYIIELSSSDQSTRQARLYRSDPTVLTGLRPFTNYSVVMKKYTDKKVVLLYQSNVFTQQAAPGLIKSLEVISTSTTSLNIQWDQPEQPNGIISHYNISYKHNGYLGCTVAAGVINDQSRGTFHVNATELHIQDLIPYSRYTIMVMGYTVAYGPSIMKSVETDQTELPEETPVLLSDSVKIYPFSIYLRWKPSQDCKEIKGIISQYKVIVDGISPWSEGTRKEYVPNTPRLDFNDAIPYTKYNISILAMRPSGKVNLNRMLNITLQTTEYTLEPVRDLTAYSMGPKWISLRWKEPYPPFGRVESYKIEYNKQRSGTRTIQIGSKSSPCDLWDNMICVTLESLEKDIIYEIKIKERERMFTVPFILPSLQVQAFNSNIGGQITAQSTRTVEKAPTAPLNLTVISAVDNKTTMYWQYPDKTNGKLNKFKFRVTAVETWLLQSQGLNFNWEYNIMRETRNYTYTLEGFFPSTKYRVDVCGVTVECGDLTSVTVETRLSVPSFNETITVVEDSLMNMTAVIQLPAAHRYLTNSSAFFVMVGCQRCSLSTTKDTAKLKDESLYSELLNQIKFQQYVDVWIAAEIQPNPKGNRFIIGDNRTSKPCHFGSGYINRPLKPDVSYYIVVVVLNQQGSDRVFQTLKLPSALTLAQEPETGNKGSNLGWIALLLIVIVPVLLYLLYKKRDRFHPVHKPTLEMRMDSRKSIDGQLLKPPAPDPEPEPEPEMEDSPGSLQKSLSQRLSRRVNISELENYVRMALQSGELQRQHAGYKADKFYIATQGPRPNTVVDFWRMIWQEQVSVVAMLANVIENGKKKCEQYWPELGKEETHGAVTILTADVSVFADFTFRHFNISCKSKKRKVSQLHFTSWPDHGVPFYPQSVAAYLKQLLLTPRGNGPILVHCRVRCAEHMTPLFSRGWHYLRQQPAATRAGVGRTGTIILADICLRMAAAEGAVDILGFQQSMREERPNMVDNLSFDKTPTIPFVMCEQPRVKNSQGIQ</sequence>
<keyword evidence="2 10" id="KW-0812">Transmembrane</keyword>
<keyword evidence="7 10" id="KW-0472">Membrane</keyword>
<keyword evidence="5" id="KW-0904">Protein phosphatase</keyword>
<dbReference type="SMART" id="SM00194">
    <property type="entry name" value="PTPc"/>
    <property type="match status" value="1"/>
</dbReference>
<evidence type="ECO:0000313" key="14">
    <source>
        <dbReference type="EMBL" id="CAD7452054.1"/>
    </source>
</evidence>
<evidence type="ECO:0000256" key="6">
    <source>
        <dbReference type="ARBA" id="ARBA00022989"/>
    </source>
</evidence>
<evidence type="ECO:0008006" key="15">
    <source>
        <dbReference type="Google" id="ProtNLM"/>
    </source>
</evidence>
<evidence type="ECO:0000256" key="3">
    <source>
        <dbReference type="ARBA" id="ARBA00022729"/>
    </source>
</evidence>
<accession>A0A7R9FGP7</accession>
<keyword evidence="6 10" id="KW-1133">Transmembrane helix</keyword>
<feature type="domain" description="Fibronectin type-III" evidence="13">
    <location>
        <begin position="203"/>
        <end position="306"/>
    </location>
</feature>
<dbReference type="Pfam" id="PF00102">
    <property type="entry name" value="Y_phosphatase"/>
    <property type="match status" value="2"/>
</dbReference>
<dbReference type="Pfam" id="PF00041">
    <property type="entry name" value="fn3"/>
    <property type="match status" value="2"/>
</dbReference>